<name>A0A7Y6TTE8_9GAMM</name>
<protein>
    <submittedName>
        <fullName evidence="1">Succinate dehydrogenase flavoprotein subunit</fullName>
    </submittedName>
</protein>
<dbReference type="Proteomes" id="UP000566985">
    <property type="component" value="Unassembled WGS sequence"/>
</dbReference>
<dbReference type="EMBL" id="JABWPM010000022">
    <property type="protein sequence ID" value="NUY98205.1"/>
    <property type="molecule type" value="Genomic_DNA"/>
</dbReference>
<reference evidence="1 2" key="1">
    <citation type="submission" date="2020-05" db="EMBL/GenBank/DDBJ databases">
        <title>Whole Genome Sequences of Enterobacteriales Associated with the International Space Station.</title>
        <authorList>
            <person name="Bharadwaj A."/>
            <person name="Daudu R."/>
            <person name="Singh N."/>
            <person name="Wood J."/>
            <person name="Debieu M."/>
            <person name="Mason C."/>
            <person name="Wang C."/>
            <person name="Venkateswaran K."/>
        </authorList>
    </citation>
    <scope>NUCLEOTIDE SEQUENCE [LARGE SCALE GENOMIC DNA]</scope>
    <source>
        <strain evidence="1 2">IF5SW-B1</strain>
    </source>
</reference>
<dbReference type="AlphaFoldDB" id="A0A7Y6TTE8"/>
<dbReference type="GeneID" id="57346904"/>
<evidence type="ECO:0000313" key="2">
    <source>
        <dbReference type="Proteomes" id="UP000566985"/>
    </source>
</evidence>
<accession>A0A7Y6TTE8</accession>
<dbReference type="RefSeq" id="WP_122983639.1">
    <property type="nucleotide sequence ID" value="NZ_JABWPE010000022.1"/>
</dbReference>
<comment type="caution">
    <text evidence="1">The sequence shown here is derived from an EMBL/GenBank/DDBJ whole genome shotgun (WGS) entry which is preliminary data.</text>
</comment>
<gene>
    <name evidence="1" type="ORF">HU668_17245</name>
</gene>
<evidence type="ECO:0000313" key="1">
    <source>
        <dbReference type="EMBL" id="NUY98205.1"/>
    </source>
</evidence>
<sequence>MRYSKKVEAQAQRFAQAYREGRPASMQAMRFSDWPCFMATVRKLQGGQA</sequence>
<proteinExistence type="predicted"/>
<organism evidence="1 2">
    <name type="scientific">Pantoea brenneri</name>
    <dbReference type="NCBI Taxonomy" id="472694"/>
    <lineage>
        <taxon>Bacteria</taxon>
        <taxon>Pseudomonadati</taxon>
        <taxon>Pseudomonadota</taxon>
        <taxon>Gammaproteobacteria</taxon>
        <taxon>Enterobacterales</taxon>
        <taxon>Erwiniaceae</taxon>
        <taxon>Pantoea</taxon>
    </lineage>
</organism>